<evidence type="ECO:0000256" key="2">
    <source>
        <dbReference type="RuleBase" id="RU003707"/>
    </source>
</evidence>
<dbReference type="InterPro" id="IPR029045">
    <property type="entry name" value="ClpP/crotonase-like_dom_sf"/>
</dbReference>
<keyword evidence="4" id="KW-1185">Reference proteome</keyword>
<dbReference type="PROSITE" id="PS00166">
    <property type="entry name" value="ENOYL_COA_HYDRATASE"/>
    <property type="match status" value="1"/>
</dbReference>
<dbReference type="PANTHER" id="PTHR42964">
    <property type="entry name" value="ENOYL-COA HYDRATASE"/>
    <property type="match status" value="1"/>
</dbReference>
<reference evidence="3 4" key="1">
    <citation type="submission" date="2016-10" db="EMBL/GenBank/DDBJ databases">
        <authorList>
            <person name="de Groot N.N."/>
        </authorList>
    </citation>
    <scope>NUCLEOTIDE SEQUENCE [LARGE SCALE GENOMIC DNA]</scope>
    <source>
        <strain evidence="3 4">DSM 25294</strain>
    </source>
</reference>
<sequence>MQVEYDTIRVETDPRGVATLSLARPEKHNAMSAQMLVELTEAVGQLGNDPAVRVVVLTGIGASFCAGGDLDWMRQQMAADAPTRAREAMKLATMLQALNTCPKPVIGRVQGNAFGGGIGLISVCDVAIASDGAKFGLTETRLGLIPATIGPYVAAQMGEAKARRVFMSARIFEAQEAVVLDLLARAVPEADLDAAVEAEVKPYLAAAPGAVAEAKALLRRLGPVIDEAAIADTIAALTRRWESAEAVEGIAAFFEKRKARWGEVPKS</sequence>
<dbReference type="SUPFAM" id="SSF52096">
    <property type="entry name" value="ClpP/crotonase"/>
    <property type="match status" value="1"/>
</dbReference>
<dbReference type="AlphaFoldDB" id="A0A1G8J6Q4"/>
<dbReference type="GO" id="GO:0008300">
    <property type="term" value="P:isoprenoid catabolic process"/>
    <property type="evidence" value="ECO:0007669"/>
    <property type="project" value="TreeGrafter"/>
</dbReference>
<dbReference type="Gene3D" id="1.10.12.10">
    <property type="entry name" value="Lyase 2-enoyl-coa Hydratase, Chain A, domain 2"/>
    <property type="match status" value="1"/>
</dbReference>
<dbReference type="PANTHER" id="PTHR42964:SF1">
    <property type="entry name" value="POLYKETIDE BIOSYNTHESIS ENOYL-COA HYDRATASE PKSH-RELATED"/>
    <property type="match status" value="1"/>
</dbReference>
<dbReference type="EMBL" id="FNEK01000001">
    <property type="protein sequence ID" value="SDI26677.1"/>
    <property type="molecule type" value="Genomic_DNA"/>
</dbReference>
<evidence type="ECO:0000256" key="1">
    <source>
        <dbReference type="ARBA" id="ARBA00005254"/>
    </source>
</evidence>
<dbReference type="GO" id="GO:0003824">
    <property type="term" value="F:catalytic activity"/>
    <property type="evidence" value="ECO:0007669"/>
    <property type="project" value="InterPro"/>
</dbReference>
<gene>
    <name evidence="3" type="ORF">SAMN04488026_1001232</name>
</gene>
<dbReference type="InterPro" id="IPR001753">
    <property type="entry name" value="Enoyl-CoA_hydra/iso"/>
</dbReference>
<comment type="similarity">
    <text evidence="1 2">Belongs to the enoyl-CoA hydratase/isomerase family.</text>
</comment>
<dbReference type="InterPro" id="IPR018376">
    <property type="entry name" value="Enoyl-CoA_hyd/isom_CS"/>
</dbReference>
<evidence type="ECO:0000313" key="4">
    <source>
        <dbReference type="Proteomes" id="UP000199382"/>
    </source>
</evidence>
<dbReference type="InterPro" id="IPR014748">
    <property type="entry name" value="Enoyl-CoA_hydra_C"/>
</dbReference>
<dbReference type="CDD" id="cd06558">
    <property type="entry name" value="crotonase-like"/>
    <property type="match status" value="1"/>
</dbReference>
<dbReference type="Pfam" id="PF00378">
    <property type="entry name" value="ECH_1"/>
    <property type="match status" value="1"/>
</dbReference>
<protein>
    <submittedName>
        <fullName evidence="3">Methylglutaconyl-CoA hydratase</fullName>
    </submittedName>
</protein>
<dbReference type="Gene3D" id="3.90.226.10">
    <property type="entry name" value="2-enoyl-CoA Hydratase, Chain A, domain 1"/>
    <property type="match status" value="1"/>
</dbReference>
<dbReference type="Proteomes" id="UP000199382">
    <property type="component" value="Unassembled WGS sequence"/>
</dbReference>
<accession>A0A1G8J6Q4</accession>
<proteinExistence type="inferred from homology"/>
<evidence type="ECO:0000313" key="3">
    <source>
        <dbReference type="EMBL" id="SDI26677.1"/>
    </source>
</evidence>
<dbReference type="InterPro" id="IPR051683">
    <property type="entry name" value="Enoyl-CoA_Hydratase/Isomerase"/>
</dbReference>
<name>A0A1G8J6Q4_9RHOB</name>
<dbReference type="STRING" id="571298.SAMN04488026_1001232"/>
<organism evidence="3 4">
    <name type="scientific">Aliiruegeria lutimaris</name>
    <dbReference type="NCBI Taxonomy" id="571298"/>
    <lineage>
        <taxon>Bacteria</taxon>
        <taxon>Pseudomonadati</taxon>
        <taxon>Pseudomonadota</taxon>
        <taxon>Alphaproteobacteria</taxon>
        <taxon>Rhodobacterales</taxon>
        <taxon>Roseobacteraceae</taxon>
        <taxon>Aliiruegeria</taxon>
    </lineage>
</organism>
<dbReference type="OrthoDB" id="9795613at2"/>
<dbReference type="NCBIfam" id="NF005675">
    <property type="entry name" value="PRK07468.1"/>
    <property type="match status" value="1"/>
</dbReference>